<evidence type="ECO:0000313" key="8">
    <source>
        <dbReference type="EMBL" id="AGI71188.1"/>
    </source>
</evidence>
<comment type="cofactor">
    <cofactor evidence="2">
        <name>Mg(2+)</name>
        <dbReference type="ChEBI" id="CHEBI:18420"/>
    </cofactor>
</comment>
<keyword evidence="9" id="KW-1185">Reference proteome</keyword>
<protein>
    <submittedName>
        <fullName evidence="8">NUDIX hydrolase-like protein</fullName>
    </submittedName>
</protein>
<keyword evidence="5" id="KW-0460">Magnesium</keyword>
<dbReference type="HOGENOM" id="CLU_100941_0_0_5"/>
<dbReference type="OrthoDB" id="9805905at2"/>
<keyword evidence="3" id="KW-0479">Metal-binding</keyword>
<keyword evidence="4 8" id="KW-0378">Hydrolase</keyword>
<dbReference type="eggNOG" id="COG1051">
    <property type="taxonomic scope" value="Bacteria"/>
</dbReference>
<evidence type="ECO:0000259" key="7">
    <source>
        <dbReference type="PROSITE" id="PS51462"/>
    </source>
</evidence>
<gene>
    <name evidence="8" type="ORF">OA238_c09900</name>
</gene>
<dbReference type="eggNOG" id="COG0494">
    <property type="taxonomic scope" value="Bacteria"/>
</dbReference>
<dbReference type="SUPFAM" id="SSF55811">
    <property type="entry name" value="Nudix"/>
    <property type="match status" value="1"/>
</dbReference>
<dbReference type="GO" id="GO:0016818">
    <property type="term" value="F:hydrolase activity, acting on acid anhydrides, in phosphorus-containing anhydrides"/>
    <property type="evidence" value="ECO:0007669"/>
    <property type="project" value="InterPro"/>
</dbReference>
<dbReference type="PROSITE" id="PS51462">
    <property type="entry name" value="NUDIX"/>
    <property type="match status" value="1"/>
</dbReference>
<dbReference type="PANTHER" id="PTHR12318">
    <property type="entry name" value="TESTOSTERONE-REGULATED PROTEIN RP2"/>
    <property type="match status" value="1"/>
</dbReference>
<dbReference type="Gene3D" id="3.90.79.10">
    <property type="entry name" value="Nucleoside Triphosphate Pyrophosphohydrolase"/>
    <property type="match status" value="1"/>
</dbReference>
<comment type="cofactor">
    <cofactor evidence="1">
        <name>Mn(2+)</name>
        <dbReference type="ChEBI" id="CHEBI:29035"/>
    </cofactor>
</comment>
<organism evidence="8 9">
    <name type="scientific">Octadecabacter arcticus 238</name>
    <dbReference type="NCBI Taxonomy" id="391616"/>
    <lineage>
        <taxon>Bacteria</taxon>
        <taxon>Pseudomonadati</taxon>
        <taxon>Pseudomonadota</taxon>
        <taxon>Alphaproteobacteria</taxon>
        <taxon>Rhodobacterales</taxon>
        <taxon>Roseobacteraceae</taxon>
        <taxon>Octadecabacter</taxon>
    </lineage>
</organism>
<dbReference type="Proteomes" id="UP000004688">
    <property type="component" value="Chromosome"/>
</dbReference>
<dbReference type="GO" id="GO:0046872">
    <property type="term" value="F:metal ion binding"/>
    <property type="evidence" value="ECO:0007669"/>
    <property type="project" value="UniProtKB-KW"/>
</dbReference>
<dbReference type="KEGG" id="oar:OA238_c09900"/>
<evidence type="ECO:0000256" key="4">
    <source>
        <dbReference type="ARBA" id="ARBA00022801"/>
    </source>
</evidence>
<dbReference type="CDD" id="cd18870">
    <property type="entry name" value="NUDIX_AcylCoAdiphos_Nudt19"/>
    <property type="match status" value="1"/>
</dbReference>
<evidence type="ECO:0000256" key="2">
    <source>
        <dbReference type="ARBA" id="ARBA00001946"/>
    </source>
</evidence>
<evidence type="ECO:0000256" key="3">
    <source>
        <dbReference type="ARBA" id="ARBA00022723"/>
    </source>
</evidence>
<proteinExistence type="predicted"/>
<evidence type="ECO:0000313" key="9">
    <source>
        <dbReference type="Proteomes" id="UP000004688"/>
    </source>
</evidence>
<sequence>MGDILDKTALRDAATVIVLRDRAKQPCVLMGQRGASAAFMPNKYVFPGGAVDAGDGAIELGRGLSQLDADRLAEHSTRTPETLAAAAIRELWEETGQILGTPTRWPDAPQGWRGFARSGHRPDASALQFVFRAVTPQGRPRRFDARFFMVNADQLVTDPDDFTNAEDELGHLHWVPLSEARALDLPFITEVVLAEIASGLHRDGPPNTVPFFRNDDEAHLVTRLGGVSPHEP</sequence>
<dbReference type="STRING" id="391616.OA238_c09900"/>
<dbReference type="AlphaFoldDB" id="M9RHE8"/>
<dbReference type="RefSeq" id="WP_015494402.1">
    <property type="nucleotide sequence ID" value="NC_020908.1"/>
</dbReference>
<dbReference type="InterPro" id="IPR000086">
    <property type="entry name" value="NUDIX_hydrolase_dom"/>
</dbReference>
<reference evidence="8 9" key="1">
    <citation type="journal article" date="2013" name="PLoS ONE">
        <title>Poles Apart: Arctic and Antarctic Octadecabacter strains Share High Genome Plasticity and a New Type of Xanthorhodopsin.</title>
        <authorList>
            <person name="Vollmers J."/>
            <person name="Voget S."/>
            <person name="Dietrich S."/>
            <person name="Gollnow K."/>
            <person name="Smits M."/>
            <person name="Meyer K."/>
            <person name="Brinkhoff T."/>
            <person name="Simon M."/>
            <person name="Daniel R."/>
        </authorList>
    </citation>
    <scope>NUCLEOTIDE SEQUENCE [LARGE SCALE GENOMIC DNA]</scope>
    <source>
        <strain evidence="8 9">238</strain>
    </source>
</reference>
<dbReference type="InterPro" id="IPR015797">
    <property type="entry name" value="NUDIX_hydrolase-like_dom_sf"/>
</dbReference>
<dbReference type="InterPro" id="IPR039121">
    <property type="entry name" value="NUDT19"/>
</dbReference>
<evidence type="ECO:0000256" key="6">
    <source>
        <dbReference type="ARBA" id="ARBA00023211"/>
    </source>
</evidence>
<accession>M9RHE8</accession>
<feature type="domain" description="Nudix hydrolase" evidence="7">
    <location>
        <begin position="9"/>
        <end position="197"/>
    </location>
</feature>
<name>M9RHE8_9RHOB</name>
<evidence type="ECO:0000256" key="1">
    <source>
        <dbReference type="ARBA" id="ARBA00001936"/>
    </source>
</evidence>
<dbReference type="EMBL" id="CP003742">
    <property type="protein sequence ID" value="AGI71188.1"/>
    <property type="molecule type" value="Genomic_DNA"/>
</dbReference>
<keyword evidence="6" id="KW-0464">Manganese</keyword>
<evidence type="ECO:0000256" key="5">
    <source>
        <dbReference type="ARBA" id="ARBA00022842"/>
    </source>
</evidence>
<dbReference type="PANTHER" id="PTHR12318:SF0">
    <property type="entry name" value="ACYL-COENZYME A DIPHOSPHATASE NUDT19"/>
    <property type="match status" value="1"/>
</dbReference>